<dbReference type="HAMAP" id="MF_00911">
    <property type="entry name" value="FtsQ_subfam"/>
    <property type="match status" value="1"/>
</dbReference>
<name>A0ABP9M4A3_9BURK</name>
<evidence type="ECO:0000256" key="1">
    <source>
        <dbReference type="ARBA" id="ARBA00004370"/>
    </source>
</evidence>
<keyword evidence="3 9" id="KW-0997">Cell inner membrane</keyword>
<evidence type="ECO:0000256" key="4">
    <source>
        <dbReference type="ARBA" id="ARBA00022618"/>
    </source>
</evidence>
<dbReference type="Gene3D" id="3.40.50.11690">
    <property type="entry name" value="Cell division protein FtsQ/DivIB"/>
    <property type="match status" value="1"/>
</dbReference>
<evidence type="ECO:0000259" key="10">
    <source>
        <dbReference type="PROSITE" id="PS51779"/>
    </source>
</evidence>
<gene>
    <name evidence="9" type="primary">ftsQ</name>
    <name evidence="11" type="ORF">GCM10023337_11560</name>
</gene>
<dbReference type="PANTHER" id="PTHR35851:SF1">
    <property type="entry name" value="CELL DIVISION PROTEIN FTSQ"/>
    <property type="match status" value="1"/>
</dbReference>
<keyword evidence="12" id="KW-1185">Reference proteome</keyword>
<dbReference type="Gene3D" id="3.10.20.310">
    <property type="entry name" value="membrane protein fhac"/>
    <property type="match status" value="1"/>
</dbReference>
<dbReference type="InterPro" id="IPR034746">
    <property type="entry name" value="POTRA"/>
</dbReference>
<keyword evidence="4 9" id="KW-0132">Cell division</keyword>
<dbReference type="Pfam" id="PF03799">
    <property type="entry name" value="FtsQ_DivIB_C"/>
    <property type="match status" value="1"/>
</dbReference>
<evidence type="ECO:0000256" key="7">
    <source>
        <dbReference type="ARBA" id="ARBA00023136"/>
    </source>
</evidence>
<dbReference type="InterPro" id="IPR045335">
    <property type="entry name" value="FtsQ_C_sf"/>
</dbReference>
<comment type="subcellular location">
    <subcellularLocation>
        <location evidence="9">Cell inner membrane</location>
        <topology evidence="9">Single-pass type II membrane protein</topology>
    </subcellularLocation>
    <subcellularLocation>
        <location evidence="1">Membrane</location>
    </subcellularLocation>
    <text evidence="9">Localizes to the division septum.</text>
</comment>
<dbReference type="InterPro" id="IPR005548">
    <property type="entry name" value="Cell_div_FtsQ/DivIB_C"/>
</dbReference>
<organism evidence="11 12">
    <name type="scientific">Paenalcaligenes hermetiae</name>
    <dbReference type="NCBI Taxonomy" id="1157987"/>
    <lineage>
        <taxon>Bacteria</taxon>
        <taxon>Pseudomonadati</taxon>
        <taxon>Pseudomonadota</taxon>
        <taxon>Betaproteobacteria</taxon>
        <taxon>Burkholderiales</taxon>
        <taxon>Alcaligenaceae</taxon>
        <taxon>Paenalcaligenes</taxon>
    </lineage>
</organism>
<evidence type="ECO:0000256" key="3">
    <source>
        <dbReference type="ARBA" id="ARBA00022519"/>
    </source>
</evidence>
<evidence type="ECO:0000313" key="11">
    <source>
        <dbReference type="EMBL" id="GAA5089135.1"/>
    </source>
</evidence>
<proteinExistence type="inferred from homology"/>
<dbReference type="RefSeq" id="WP_260649275.1">
    <property type="nucleotide sequence ID" value="NZ_BAABKD010000009.1"/>
</dbReference>
<dbReference type="PANTHER" id="PTHR35851">
    <property type="entry name" value="CELL DIVISION PROTEIN FTSQ"/>
    <property type="match status" value="1"/>
</dbReference>
<keyword evidence="8 9" id="KW-0131">Cell cycle</keyword>
<dbReference type="EMBL" id="BAABKD010000009">
    <property type="protein sequence ID" value="GAA5089135.1"/>
    <property type="molecule type" value="Genomic_DNA"/>
</dbReference>
<sequence>MLGRYLPSFSLDYRHVNYVANVLALLAVIGLLLSAIVWVIRLPYFVVDTVKIEGVNNDALVYVTPATVSATIAGQLKGNFFTIDLEQSRVLIESAPWVRRAQVRRVWPNTLEVKIEEHQPMAYWNENDMINTWGEPFSANEAVLGEEVQLPQLRGPANSEHLVVQRYAEITQWLTPLGVSIHEFNLSPRYAWDVVLSNGMRMQLGRDPAADIADLHGTSGARDFAERLERFVQAWPTLLERLEGRAIQSADLRYSNGFAIELAPPTIIE</sequence>
<evidence type="ECO:0000256" key="2">
    <source>
        <dbReference type="ARBA" id="ARBA00022475"/>
    </source>
</evidence>
<dbReference type="Pfam" id="PF08478">
    <property type="entry name" value="POTRA_1"/>
    <property type="match status" value="1"/>
</dbReference>
<keyword evidence="2 9" id="KW-1003">Cell membrane</keyword>
<dbReference type="Proteomes" id="UP001500227">
    <property type="component" value="Unassembled WGS sequence"/>
</dbReference>
<feature type="domain" description="POTRA" evidence="10">
    <location>
        <begin position="45"/>
        <end position="118"/>
    </location>
</feature>
<evidence type="ECO:0000256" key="5">
    <source>
        <dbReference type="ARBA" id="ARBA00022692"/>
    </source>
</evidence>
<dbReference type="PROSITE" id="PS51779">
    <property type="entry name" value="POTRA"/>
    <property type="match status" value="1"/>
</dbReference>
<dbReference type="InterPro" id="IPR013685">
    <property type="entry name" value="POTRA_FtsQ_type"/>
</dbReference>
<reference evidence="12" key="1">
    <citation type="journal article" date="2019" name="Int. J. Syst. Evol. Microbiol.">
        <title>The Global Catalogue of Microorganisms (GCM) 10K type strain sequencing project: providing services to taxonomists for standard genome sequencing and annotation.</title>
        <authorList>
            <consortium name="The Broad Institute Genomics Platform"/>
            <consortium name="The Broad Institute Genome Sequencing Center for Infectious Disease"/>
            <person name="Wu L."/>
            <person name="Ma J."/>
        </authorList>
    </citation>
    <scope>NUCLEOTIDE SEQUENCE [LARGE SCALE GENOMIC DNA]</scope>
    <source>
        <strain evidence="12">JCM 18423</strain>
    </source>
</reference>
<evidence type="ECO:0000313" key="12">
    <source>
        <dbReference type="Proteomes" id="UP001500227"/>
    </source>
</evidence>
<dbReference type="GO" id="GO:0051301">
    <property type="term" value="P:cell division"/>
    <property type="evidence" value="ECO:0007669"/>
    <property type="project" value="UniProtKB-KW"/>
</dbReference>
<evidence type="ECO:0000256" key="6">
    <source>
        <dbReference type="ARBA" id="ARBA00022989"/>
    </source>
</evidence>
<keyword evidence="5 9" id="KW-0812">Transmembrane</keyword>
<accession>A0ABP9M4A3</accession>
<dbReference type="InterPro" id="IPR026579">
    <property type="entry name" value="FtsQ"/>
</dbReference>
<keyword evidence="7 9" id="KW-0472">Membrane</keyword>
<comment type="subunit">
    <text evidence="9">Part of a complex composed of FtsB, FtsL and FtsQ.</text>
</comment>
<comment type="similarity">
    <text evidence="9">Belongs to the FtsQ/DivIB family. FtsQ subfamily.</text>
</comment>
<comment type="caution">
    <text evidence="11">The sequence shown here is derived from an EMBL/GenBank/DDBJ whole genome shotgun (WGS) entry which is preliminary data.</text>
</comment>
<comment type="function">
    <text evidence="9">Essential cell division protein. May link together the upstream cell division proteins, which are predominantly cytoplasmic, with the downstream cell division proteins, which are predominantly periplasmic. May control correct divisome assembly.</text>
</comment>
<protein>
    <recommendedName>
        <fullName evidence="9">Cell division protein FtsQ</fullName>
    </recommendedName>
</protein>
<evidence type="ECO:0000256" key="9">
    <source>
        <dbReference type="HAMAP-Rule" id="MF_00911"/>
    </source>
</evidence>
<keyword evidence="6 9" id="KW-1133">Transmembrane helix</keyword>
<feature type="transmembrane region" description="Helical" evidence="9">
    <location>
        <begin position="20"/>
        <end position="40"/>
    </location>
</feature>
<evidence type="ECO:0000256" key="8">
    <source>
        <dbReference type="ARBA" id="ARBA00023306"/>
    </source>
</evidence>